<sequence>MTPIEFIWPSSIPESWKRIMKKRNISNIQMHRSNRSTLDFLQETQKYIRTICKPVSKEIQIVPKKIENLDIGSRSSRVFSQVSSPFENTQEDEKTGYMRKRRRIVKLNSNRNDKQMSNGSLKEFKIRIKPLLGFRPFGK</sequence>
<evidence type="ECO:0000313" key="2">
    <source>
        <dbReference type="Proteomes" id="UP000187209"/>
    </source>
</evidence>
<comment type="caution">
    <text evidence="1">The sequence shown here is derived from an EMBL/GenBank/DDBJ whole genome shotgun (WGS) entry which is preliminary data.</text>
</comment>
<name>A0A1R2CVZ1_9CILI</name>
<proteinExistence type="predicted"/>
<dbReference type="AlphaFoldDB" id="A0A1R2CVZ1"/>
<organism evidence="1 2">
    <name type="scientific">Stentor coeruleus</name>
    <dbReference type="NCBI Taxonomy" id="5963"/>
    <lineage>
        <taxon>Eukaryota</taxon>
        <taxon>Sar</taxon>
        <taxon>Alveolata</taxon>
        <taxon>Ciliophora</taxon>
        <taxon>Postciliodesmatophora</taxon>
        <taxon>Heterotrichea</taxon>
        <taxon>Heterotrichida</taxon>
        <taxon>Stentoridae</taxon>
        <taxon>Stentor</taxon>
    </lineage>
</organism>
<reference evidence="1 2" key="1">
    <citation type="submission" date="2016-11" db="EMBL/GenBank/DDBJ databases">
        <title>The macronuclear genome of Stentor coeruleus: a giant cell with tiny introns.</title>
        <authorList>
            <person name="Slabodnick M."/>
            <person name="Ruby J.G."/>
            <person name="Reiff S.B."/>
            <person name="Swart E.C."/>
            <person name="Gosai S."/>
            <person name="Prabakaran S."/>
            <person name="Witkowska E."/>
            <person name="Larue G.E."/>
            <person name="Fisher S."/>
            <person name="Freeman R.M."/>
            <person name="Gunawardena J."/>
            <person name="Chu W."/>
            <person name="Stover N.A."/>
            <person name="Gregory B.D."/>
            <person name="Nowacki M."/>
            <person name="Derisi J."/>
            <person name="Roy S.W."/>
            <person name="Marshall W.F."/>
            <person name="Sood P."/>
        </authorList>
    </citation>
    <scope>NUCLEOTIDE SEQUENCE [LARGE SCALE GENOMIC DNA]</scope>
    <source>
        <strain evidence="1">WM001</strain>
    </source>
</reference>
<dbReference type="Proteomes" id="UP000187209">
    <property type="component" value="Unassembled WGS sequence"/>
</dbReference>
<protein>
    <submittedName>
        <fullName evidence="1">Uncharacterized protein</fullName>
    </submittedName>
</protein>
<evidence type="ECO:0000313" key="1">
    <source>
        <dbReference type="EMBL" id="OMJ93172.1"/>
    </source>
</evidence>
<keyword evidence="2" id="KW-1185">Reference proteome</keyword>
<gene>
    <name evidence="1" type="ORF">SteCoe_3863</name>
</gene>
<accession>A0A1R2CVZ1</accession>
<dbReference type="EMBL" id="MPUH01000047">
    <property type="protein sequence ID" value="OMJ93172.1"/>
    <property type="molecule type" value="Genomic_DNA"/>
</dbReference>